<evidence type="ECO:0000313" key="3">
    <source>
        <dbReference type="Proteomes" id="UP001549920"/>
    </source>
</evidence>
<feature type="signal peptide" evidence="1">
    <location>
        <begin position="1"/>
        <end position="17"/>
    </location>
</feature>
<sequence>MCLKVFMLLLSLSGIFAGETWRKPGCHRIGHTRNISIPDCVEFKITTNACRGFCESWSLPSIMLGYKRHPVTSLGQCCNIMEAEDVSYYLTEILKMIDLVIIRCVQNEHMFRTLDSNWPGTCIVGQANYLSTYTVSRT</sequence>
<protein>
    <submittedName>
        <fullName evidence="2">Uncharacterized protein</fullName>
    </submittedName>
</protein>
<evidence type="ECO:0000313" key="2">
    <source>
        <dbReference type="EMBL" id="KAL0880867.1"/>
    </source>
</evidence>
<dbReference type="Gene3D" id="2.10.90.10">
    <property type="entry name" value="Cystine-knot cytokines"/>
    <property type="match status" value="1"/>
</dbReference>
<dbReference type="InterPro" id="IPR029034">
    <property type="entry name" value="Cystine-knot_cytokine"/>
</dbReference>
<reference evidence="2 3" key="1">
    <citation type="submission" date="2024-06" db="EMBL/GenBank/DDBJ databases">
        <title>A chromosome-level genome assembly of beet webworm, Loxostege sticticalis.</title>
        <authorList>
            <person name="Zhang Y."/>
        </authorList>
    </citation>
    <scope>NUCLEOTIDE SEQUENCE [LARGE SCALE GENOMIC DNA]</scope>
    <source>
        <strain evidence="2">AQ026</strain>
        <tissue evidence="2">Whole body</tissue>
    </source>
</reference>
<gene>
    <name evidence="2" type="ORF">ABMA27_002048</name>
</gene>
<dbReference type="InterPro" id="IPR052680">
    <property type="entry name" value="Glyco_Hormone_Alpha"/>
</dbReference>
<comment type="caution">
    <text evidence="2">The sequence shown here is derived from an EMBL/GenBank/DDBJ whole genome shotgun (WGS) entry which is preliminary data.</text>
</comment>
<keyword evidence="3" id="KW-1185">Reference proteome</keyword>
<proteinExistence type="predicted"/>
<dbReference type="PANTHER" id="PTHR31129">
    <property type="entry name" value="GLYCOPROTEIN HORMONE ALPHA-2"/>
    <property type="match status" value="1"/>
</dbReference>
<feature type="chain" id="PRO_5045597374" evidence="1">
    <location>
        <begin position="18"/>
        <end position="138"/>
    </location>
</feature>
<dbReference type="EMBL" id="JBEUOH010000012">
    <property type="protein sequence ID" value="KAL0880867.1"/>
    <property type="molecule type" value="Genomic_DNA"/>
</dbReference>
<dbReference type="Proteomes" id="UP001549920">
    <property type="component" value="Unassembled WGS sequence"/>
</dbReference>
<dbReference type="PANTHER" id="PTHR31129:SF2">
    <property type="entry name" value="GLYCOPROTEIN HORMONE ALPHA-2"/>
    <property type="match status" value="1"/>
</dbReference>
<keyword evidence="1" id="KW-0732">Signal</keyword>
<accession>A0ABR3HWE1</accession>
<name>A0ABR3HWE1_LOXSC</name>
<evidence type="ECO:0000256" key="1">
    <source>
        <dbReference type="SAM" id="SignalP"/>
    </source>
</evidence>
<organism evidence="2 3">
    <name type="scientific">Loxostege sticticalis</name>
    <name type="common">Beet webworm moth</name>
    <dbReference type="NCBI Taxonomy" id="481309"/>
    <lineage>
        <taxon>Eukaryota</taxon>
        <taxon>Metazoa</taxon>
        <taxon>Ecdysozoa</taxon>
        <taxon>Arthropoda</taxon>
        <taxon>Hexapoda</taxon>
        <taxon>Insecta</taxon>
        <taxon>Pterygota</taxon>
        <taxon>Neoptera</taxon>
        <taxon>Endopterygota</taxon>
        <taxon>Lepidoptera</taxon>
        <taxon>Glossata</taxon>
        <taxon>Ditrysia</taxon>
        <taxon>Pyraloidea</taxon>
        <taxon>Crambidae</taxon>
        <taxon>Pyraustinae</taxon>
        <taxon>Loxostege</taxon>
    </lineage>
</organism>